<evidence type="ECO:0000313" key="2">
    <source>
        <dbReference type="EMBL" id="EFW90948.1"/>
    </source>
</evidence>
<dbReference type="OrthoDB" id="193938at2157"/>
<dbReference type="AlphaFoldDB" id="E7QXE5"/>
<dbReference type="Pfam" id="PF26455">
    <property type="entry name" value="DUF8134"/>
    <property type="match status" value="1"/>
</dbReference>
<feature type="domain" description="DUF8134" evidence="1">
    <location>
        <begin position="1"/>
        <end position="101"/>
    </location>
</feature>
<organism evidence="2 4">
    <name type="scientific">Haladaptatus paucihalophilus DX253</name>
    <dbReference type="NCBI Taxonomy" id="797209"/>
    <lineage>
        <taxon>Archaea</taxon>
        <taxon>Methanobacteriati</taxon>
        <taxon>Methanobacteriota</taxon>
        <taxon>Stenosarchaea group</taxon>
        <taxon>Halobacteria</taxon>
        <taxon>Halobacteriales</taxon>
        <taxon>Haladaptataceae</taxon>
        <taxon>Haladaptatus</taxon>
    </lineage>
</organism>
<gene>
    <name evidence="3" type="ORF">SAMN05444342_1162</name>
    <name evidence="2" type="ORF">ZOD2009_17418</name>
</gene>
<reference evidence="5" key="3">
    <citation type="submission" date="2016-11" db="EMBL/GenBank/DDBJ databases">
        <authorList>
            <person name="Varghese N."/>
            <person name="Submissions S."/>
        </authorList>
    </citation>
    <scope>NUCLEOTIDE SEQUENCE [LARGE SCALE GENOMIC DNA]</scope>
    <source>
        <strain evidence="5">DX253</strain>
    </source>
</reference>
<dbReference type="Proteomes" id="UP000184203">
    <property type="component" value="Unassembled WGS sequence"/>
</dbReference>
<evidence type="ECO:0000313" key="4">
    <source>
        <dbReference type="Proteomes" id="UP000003751"/>
    </source>
</evidence>
<dbReference type="RefSeq" id="WP_007981973.1">
    <property type="nucleotide sequence ID" value="NZ_AEMG01000019.1"/>
</dbReference>
<dbReference type="Proteomes" id="UP000003751">
    <property type="component" value="Unassembled WGS sequence"/>
</dbReference>
<evidence type="ECO:0000259" key="1">
    <source>
        <dbReference type="Pfam" id="PF26455"/>
    </source>
</evidence>
<sequence length="106" mass="11532">MVTAVRTLDEGAWVNVNNTRIVGVSDIWPLVDHDVCDCDTALFLVEVFTDIGVDGPWVEARAAGQCIGCGERGATGWLRIGRADGDEFRSIDYEGGQRPSNARFSD</sequence>
<dbReference type="EMBL" id="AEMG01000019">
    <property type="protein sequence ID" value="EFW90948.1"/>
    <property type="molecule type" value="Genomic_DNA"/>
</dbReference>
<dbReference type="STRING" id="797209.GCA_000376445_02958"/>
<protein>
    <recommendedName>
        <fullName evidence="1">DUF8134 domain-containing protein</fullName>
    </recommendedName>
</protein>
<reference evidence="3" key="2">
    <citation type="submission" date="2016-11" db="EMBL/GenBank/DDBJ databases">
        <authorList>
            <person name="Jaros S."/>
            <person name="Januszkiewicz K."/>
            <person name="Wedrychowicz H."/>
        </authorList>
    </citation>
    <scope>NUCLEOTIDE SEQUENCE [LARGE SCALE GENOMIC DNA]</scope>
    <source>
        <strain evidence="3">DX253</strain>
    </source>
</reference>
<accession>E7QXE5</accession>
<evidence type="ECO:0000313" key="3">
    <source>
        <dbReference type="EMBL" id="SHK27087.1"/>
    </source>
</evidence>
<reference evidence="2 4" key="1">
    <citation type="journal article" date="2014" name="ISME J.">
        <title>Trehalose/2-sulfotrehalose biosynthesis and glycine-betaine uptake are widely spread mechanisms for osmoadaptation in the Halobacteriales.</title>
        <authorList>
            <person name="Youssef N.H."/>
            <person name="Savage-Ashlock K.N."/>
            <person name="McCully A.L."/>
            <person name="Luedtke B."/>
            <person name="Shaw E.I."/>
            <person name="Hoff W.D."/>
            <person name="Elshahed M.S."/>
        </authorList>
    </citation>
    <scope>NUCLEOTIDE SEQUENCE [LARGE SCALE GENOMIC DNA]</scope>
    <source>
        <strain evidence="2 4">DX253</strain>
    </source>
</reference>
<dbReference type="EMBL" id="FRAN01000001">
    <property type="protein sequence ID" value="SHK27087.1"/>
    <property type="molecule type" value="Genomic_DNA"/>
</dbReference>
<dbReference type="PATRIC" id="fig|797209.4.peg.3410"/>
<keyword evidence="5" id="KW-1185">Reference proteome</keyword>
<evidence type="ECO:0000313" key="5">
    <source>
        <dbReference type="Proteomes" id="UP000184203"/>
    </source>
</evidence>
<dbReference type="InterPro" id="IPR058447">
    <property type="entry name" value="DUF8134"/>
</dbReference>
<proteinExistence type="predicted"/>
<name>E7QXE5_HALPU</name>
<dbReference type="eggNOG" id="arCOG04747">
    <property type="taxonomic scope" value="Archaea"/>
</dbReference>